<protein>
    <submittedName>
        <fullName evidence="1">Uncharacterized protein</fullName>
    </submittedName>
</protein>
<dbReference type="InterPro" id="IPR009072">
    <property type="entry name" value="Histone-fold"/>
</dbReference>
<dbReference type="GO" id="GO:0046982">
    <property type="term" value="F:protein heterodimerization activity"/>
    <property type="evidence" value="ECO:0007669"/>
    <property type="project" value="InterPro"/>
</dbReference>
<keyword evidence="2" id="KW-1185">Reference proteome</keyword>
<organism evidence="1 2">
    <name type="scientific">Accipiter nisus</name>
    <name type="common">Eurasian sparrowhawk</name>
    <dbReference type="NCBI Taxonomy" id="211598"/>
    <lineage>
        <taxon>Eukaryota</taxon>
        <taxon>Metazoa</taxon>
        <taxon>Chordata</taxon>
        <taxon>Craniata</taxon>
        <taxon>Vertebrata</taxon>
        <taxon>Euteleostomi</taxon>
        <taxon>Archelosauria</taxon>
        <taxon>Archosauria</taxon>
        <taxon>Dinosauria</taxon>
        <taxon>Saurischia</taxon>
        <taxon>Theropoda</taxon>
        <taxon>Coelurosauria</taxon>
        <taxon>Aves</taxon>
        <taxon>Neognathae</taxon>
        <taxon>Neoaves</taxon>
        <taxon>Telluraves</taxon>
        <taxon>Accipitrimorphae</taxon>
        <taxon>Accipitriformes</taxon>
        <taxon>Accipitridae</taxon>
        <taxon>Accipitrinae</taxon>
        <taxon>Accipiter</taxon>
    </lineage>
</organism>
<proteinExistence type="predicted"/>
<dbReference type="SUPFAM" id="SSF47113">
    <property type="entry name" value="Histone-fold"/>
    <property type="match status" value="1"/>
</dbReference>
<dbReference type="Gene3D" id="1.10.20.10">
    <property type="entry name" value="Histone, subunit A"/>
    <property type="match status" value="1"/>
</dbReference>
<dbReference type="AlphaFoldDB" id="A0A8B9NME3"/>
<sequence>ISVMNSFVSDLSACLITEVSHLSWYNWCSTIKPQDSHTALMLPGDSVKHTTSRDTEYLENKHFSSKESHGIKVAITNVRFHARRRWPITQRRTRRSWLSLMFSFRSGVNSANRKSR</sequence>
<evidence type="ECO:0000313" key="1">
    <source>
        <dbReference type="Ensembl" id="ENSANIP00000026143.1"/>
    </source>
</evidence>
<evidence type="ECO:0000313" key="2">
    <source>
        <dbReference type="Proteomes" id="UP000694541"/>
    </source>
</evidence>
<dbReference type="Proteomes" id="UP000694541">
    <property type="component" value="Unplaced"/>
</dbReference>
<dbReference type="Ensembl" id="ENSANIT00000027008.1">
    <property type="protein sequence ID" value="ENSANIP00000026143.1"/>
    <property type="gene ID" value="ENSANIG00000017569.1"/>
</dbReference>
<accession>A0A8B9NME3</accession>
<reference evidence="1" key="2">
    <citation type="submission" date="2025-09" db="UniProtKB">
        <authorList>
            <consortium name="Ensembl"/>
        </authorList>
    </citation>
    <scope>IDENTIFICATION</scope>
</reference>
<reference evidence="1" key="1">
    <citation type="submission" date="2025-08" db="UniProtKB">
        <authorList>
            <consortium name="Ensembl"/>
        </authorList>
    </citation>
    <scope>IDENTIFICATION</scope>
</reference>
<name>A0A8B9NME3_9AVES</name>